<evidence type="ECO:0008006" key="3">
    <source>
        <dbReference type="Google" id="ProtNLM"/>
    </source>
</evidence>
<name>A0AAW2DC73_9ROSI</name>
<organism evidence="1 2">
    <name type="scientific">Lithocarpus litseifolius</name>
    <dbReference type="NCBI Taxonomy" id="425828"/>
    <lineage>
        <taxon>Eukaryota</taxon>
        <taxon>Viridiplantae</taxon>
        <taxon>Streptophyta</taxon>
        <taxon>Embryophyta</taxon>
        <taxon>Tracheophyta</taxon>
        <taxon>Spermatophyta</taxon>
        <taxon>Magnoliopsida</taxon>
        <taxon>eudicotyledons</taxon>
        <taxon>Gunneridae</taxon>
        <taxon>Pentapetalae</taxon>
        <taxon>rosids</taxon>
        <taxon>fabids</taxon>
        <taxon>Fagales</taxon>
        <taxon>Fagaceae</taxon>
        <taxon>Lithocarpus</taxon>
    </lineage>
</organism>
<evidence type="ECO:0000313" key="2">
    <source>
        <dbReference type="Proteomes" id="UP001459277"/>
    </source>
</evidence>
<proteinExistence type="predicted"/>
<accession>A0AAW2DC73</accession>
<dbReference type="AlphaFoldDB" id="A0AAW2DC73"/>
<comment type="caution">
    <text evidence="1">The sequence shown here is derived from an EMBL/GenBank/DDBJ whole genome shotgun (WGS) entry which is preliminary data.</text>
</comment>
<reference evidence="1 2" key="1">
    <citation type="submission" date="2024-01" db="EMBL/GenBank/DDBJ databases">
        <title>A telomere-to-telomere, gap-free genome of sweet tea (Lithocarpus litseifolius).</title>
        <authorList>
            <person name="Zhou J."/>
        </authorList>
    </citation>
    <scope>NUCLEOTIDE SEQUENCE [LARGE SCALE GENOMIC DNA]</scope>
    <source>
        <strain evidence="1">Zhou-2022a</strain>
        <tissue evidence="1">Leaf</tissue>
    </source>
</reference>
<sequence>MAPFWVQIHELPMRMQTREIAEMIAGPFGVVEKVDMGEKGFSMGKYLWVRITLDITQPLSQGRAIRMGGLKTGWVDFHYKRLLRQVRS</sequence>
<dbReference type="EMBL" id="JAZDWU010000003">
    <property type="protein sequence ID" value="KAL0007288.1"/>
    <property type="molecule type" value="Genomic_DNA"/>
</dbReference>
<dbReference type="Proteomes" id="UP001459277">
    <property type="component" value="Unassembled WGS sequence"/>
</dbReference>
<protein>
    <recommendedName>
        <fullName evidence="3">DUF4283 domain-containing protein</fullName>
    </recommendedName>
</protein>
<evidence type="ECO:0000313" key="1">
    <source>
        <dbReference type="EMBL" id="KAL0007288.1"/>
    </source>
</evidence>
<gene>
    <name evidence="1" type="ORF">SO802_008790</name>
</gene>
<keyword evidence="2" id="KW-1185">Reference proteome</keyword>